<dbReference type="SUPFAM" id="SSF53448">
    <property type="entry name" value="Nucleotide-diphospho-sugar transferases"/>
    <property type="match status" value="1"/>
</dbReference>
<dbReference type="RefSeq" id="WP_014829115.1">
    <property type="nucleotide sequence ID" value="NC_018068.1"/>
</dbReference>
<keyword evidence="5" id="KW-0472">Membrane</keyword>
<evidence type="ECO:0000256" key="1">
    <source>
        <dbReference type="ARBA" id="ARBA00004776"/>
    </source>
</evidence>
<keyword evidence="3" id="KW-0328">Glycosyltransferase</keyword>
<evidence type="ECO:0000256" key="5">
    <source>
        <dbReference type="SAM" id="Phobius"/>
    </source>
</evidence>
<evidence type="ECO:0000259" key="6">
    <source>
        <dbReference type="Pfam" id="PF00535"/>
    </source>
</evidence>
<feature type="domain" description="Glycosyltransferase 2-like" evidence="6">
    <location>
        <begin position="6"/>
        <end position="150"/>
    </location>
</feature>
<dbReference type="Pfam" id="PF00535">
    <property type="entry name" value="Glycos_transf_2"/>
    <property type="match status" value="1"/>
</dbReference>
<evidence type="ECO:0000256" key="4">
    <source>
        <dbReference type="ARBA" id="ARBA00022679"/>
    </source>
</evidence>
<dbReference type="GO" id="GO:0016757">
    <property type="term" value="F:glycosyltransferase activity"/>
    <property type="evidence" value="ECO:0007669"/>
    <property type="project" value="UniProtKB-KW"/>
</dbReference>
<dbReference type="OrthoDB" id="7665907at2"/>
<keyword evidence="5" id="KW-0812">Transmembrane</keyword>
<keyword evidence="5" id="KW-1133">Transmembrane helix</keyword>
<keyword evidence="4 7" id="KW-0808">Transferase</keyword>
<dbReference type="KEGG" id="dai:Desaci_4278"/>
<sequence length="319" mass="36700">MKVFAVIVAYNSPLDLMELIKALTNQTYKINKLIVLDNSTETKGQNEEVVLNSTLNIEYVDMKGNCGSAKGFSKGMQMAYCQGADYIWLLDQDGIPYNDCLEQLAANISKAEIVCPIVLDQEMNEQGFFRMRISIFGKFYYVCSKSKDFFIDSFGTNGVLISRKVLGVIGFYDYIHFFVGGEDIEYSLRAKKYGFTIFVVNNAKIVHPNLEHKHSLNLNQWKRHARKLGINRLLPNNFGHIKNDVKNNNGIICFTYIMGKYFSWYQIIYYFIFLFIVLLMKKITNKEIHALNTLSANITGFGMGLKERKLTNSNQRFKM</sequence>
<dbReference type="eggNOG" id="COG1216">
    <property type="taxonomic scope" value="Bacteria"/>
</dbReference>
<dbReference type="HOGENOM" id="CLU_870757_0_0_9"/>
<evidence type="ECO:0000256" key="2">
    <source>
        <dbReference type="ARBA" id="ARBA00006739"/>
    </source>
</evidence>
<dbReference type="AlphaFoldDB" id="I4DBF5"/>
<dbReference type="InterPro" id="IPR001173">
    <property type="entry name" value="Glyco_trans_2-like"/>
</dbReference>
<gene>
    <name evidence="7" type="ordered locus">Desaci_4278</name>
</gene>
<dbReference type="InterPro" id="IPR029044">
    <property type="entry name" value="Nucleotide-diphossugar_trans"/>
</dbReference>
<dbReference type="STRING" id="646529.Desaci_4278"/>
<dbReference type="EMBL" id="CP003639">
    <property type="protein sequence ID" value="AFM43129.1"/>
    <property type="molecule type" value="Genomic_DNA"/>
</dbReference>
<feature type="transmembrane region" description="Helical" evidence="5">
    <location>
        <begin position="261"/>
        <end position="280"/>
    </location>
</feature>
<accession>I4DBF5</accession>
<comment type="pathway">
    <text evidence="1">Cell wall biogenesis; cell wall polysaccharide biosynthesis.</text>
</comment>
<name>I4DBF5_DESAJ</name>
<comment type="similarity">
    <text evidence="2">Belongs to the glycosyltransferase 2 family.</text>
</comment>
<evidence type="ECO:0000256" key="3">
    <source>
        <dbReference type="ARBA" id="ARBA00022676"/>
    </source>
</evidence>
<evidence type="ECO:0000313" key="8">
    <source>
        <dbReference type="Proteomes" id="UP000002892"/>
    </source>
</evidence>
<reference evidence="7 8" key="1">
    <citation type="journal article" date="2012" name="J. Bacteriol.">
        <title>Complete genome sequences of Desulfosporosinus orientis DSM765T, Desulfosporosinus youngiae DSM17734T, Desulfosporosinus meridiei DSM13257T, and Desulfosporosinus acidiphilus DSM22704T.</title>
        <authorList>
            <person name="Pester M."/>
            <person name="Brambilla E."/>
            <person name="Alazard D."/>
            <person name="Rattei T."/>
            <person name="Weinmaier T."/>
            <person name="Han J."/>
            <person name="Lucas S."/>
            <person name="Lapidus A."/>
            <person name="Cheng J.F."/>
            <person name="Goodwin L."/>
            <person name="Pitluck S."/>
            <person name="Peters L."/>
            <person name="Ovchinnikova G."/>
            <person name="Teshima H."/>
            <person name="Detter J.C."/>
            <person name="Han C.S."/>
            <person name="Tapia R."/>
            <person name="Land M.L."/>
            <person name="Hauser L."/>
            <person name="Kyrpides N.C."/>
            <person name="Ivanova N.N."/>
            <person name="Pagani I."/>
            <person name="Huntmann M."/>
            <person name="Wei C.L."/>
            <person name="Davenport K.W."/>
            <person name="Daligault H."/>
            <person name="Chain P.S."/>
            <person name="Chen A."/>
            <person name="Mavromatis K."/>
            <person name="Markowitz V."/>
            <person name="Szeto E."/>
            <person name="Mikhailova N."/>
            <person name="Pati A."/>
            <person name="Wagner M."/>
            <person name="Woyke T."/>
            <person name="Ollivier B."/>
            <person name="Klenk H.P."/>
            <person name="Spring S."/>
            <person name="Loy A."/>
        </authorList>
    </citation>
    <scope>NUCLEOTIDE SEQUENCE [LARGE SCALE GENOMIC DNA]</scope>
    <source>
        <strain evidence="8">DSM 22704 / JCM 16185 / SJ4</strain>
    </source>
</reference>
<proteinExistence type="inferred from homology"/>
<dbReference type="Proteomes" id="UP000002892">
    <property type="component" value="Chromosome"/>
</dbReference>
<keyword evidence="8" id="KW-1185">Reference proteome</keyword>
<dbReference type="PANTHER" id="PTHR43179">
    <property type="entry name" value="RHAMNOSYLTRANSFERASE WBBL"/>
    <property type="match status" value="1"/>
</dbReference>
<dbReference type="Gene3D" id="3.90.550.10">
    <property type="entry name" value="Spore Coat Polysaccharide Biosynthesis Protein SpsA, Chain A"/>
    <property type="match status" value="1"/>
</dbReference>
<protein>
    <submittedName>
        <fullName evidence="7">Putative glycosyltransferase</fullName>
    </submittedName>
</protein>
<evidence type="ECO:0000313" key="7">
    <source>
        <dbReference type="EMBL" id="AFM43129.1"/>
    </source>
</evidence>
<organism evidence="7 8">
    <name type="scientific">Desulfosporosinus acidiphilus (strain DSM 22704 / JCM 16185 / SJ4)</name>
    <dbReference type="NCBI Taxonomy" id="646529"/>
    <lineage>
        <taxon>Bacteria</taxon>
        <taxon>Bacillati</taxon>
        <taxon>Bacillota</taxon>
        <taxon>Clostridia</taxon>
        <taxon>Eubacteriales</taxon>
        <taxon>Desulfitobacteriaceae</taxon>
        <taxon>Desulfosporosinus</taxon>
    </lineage>
</organism>
<dbReference type="PANTHER" id="PTHR43179:SF12">
    <property type="entry name" value="GALACTOFURANOSYLTRANSFERASE GLFT2"/>
    <property type="match status" value="1"/>
</dbReference>